<dbReference type="PIRSF" id="PIRSF000390">
    <property type="entry name" value="PLP_StrS"/>
    <property type="match status" value="1"/>
</dbReference>
<dbReference type="GO" id="GO:0008483">
    <property type="term" value="F:transaminase activity"/>
    <property type="evidence" value="ECO:0007669"/>
    <property type="project" value="UniProtKB-KW"/>
</dbReference>
<sequence>MIVVSEPLLNGRELDYVREAVETGWISSEGRFIAEFERRWAEYCGAAHGVAMSSGTAALQLAMRALDLEPGSEVILPSCTIISCAVAIIEAGCVPVLVDSDPESWCLDPDQVAAKITPRTRAIMPVHLFGHPCDMTPLWELAERHGLHIVEDAAEAHGAEYRGRRCGGLGTLGCFSFYANKIVTTGEGGMVVTNDPALADRLRSLRNLCFRRDRRFLHSELGTNARLTNLQAAIGLAQVERIGDHIARKRHIAAQYGARLAGLPLALPVERPWARSVYWMYGIVLDDAVPFDAAECALRLRALGVDSRPFFLGMHEQPALLERGLFRGERYPVAERLARRALYLPSGLTLSDTDLELAADAVREVLA</sequence>
<dbReference type="GO" id="GO:0000271">
    <property type="term" value="P:polysaccharide biosynthetic process"/>
    <property type="evidence" value="ECO:0007669"/>
    <property type="project" value="TreeGrafter"/>
</dbReference>
<dbReference type="Pfam" id="PF01041">
    <property type="entry name" value="DegT_DnrJ_EryC1"/>
    <property type="match status" value="1"/>
</dbReference>
<dbReference type="InterPro" id="IPR000653">
    <property type="entry name" value="DegT/StrS_aminotransferase"/>
</dbReference>
<gene>
    <name evidence="5" type="ORF">FZ942_34410</name>
</gene>
<dbReference type="Proteomes" id="UP000324927">
    <property type="component" value="Unassembled WGS sequence"/>
</dbReference>
<keyword evidence="3 4" id="KW-0663">Pyridoxal phosphate</keyword>
<evidence type="ECO:0000256" key="3">
    <source>
        <dbReference type="PIRSR" id="PIRSR000390-2"/>
    </source>
</evidence>
<comment type="similarity">
    <text evidence="1 4">Belongs to the DegT/DnrJ/EryC1 family.</text>
</comment>
<keyword evidence="6" id="KW-1185">Reference proteome</keyword>
<dbReference type="PANTHER" id="PTHR30244">
    <property type="entry name" value="TRANSAMINASE"/>
    <property type="match status" value="1"/>
</dbReference>
<accession>A0A5A9G0G7</accession>
<dbReference type="InterPro" id="IPR015422">
    <property type="entry name" value="PyrdxlP-dep_Trfase_small"/>
</dbReference>
<comment type="caution">
    <text evidence="5">The sequence shown here is derived from an EMBL/GenBank/DDBJ whole genome shotgun (WGS) entry which is preliminary data.</text>
</comment>
<dbReference type="GO" id="GO:0030170">
    <property type="term" value="F:pyridoxal phosphate binding"/>
    <property type="evidence" value="ECO:0007669"/>
    <property type="project" value="TreeGrafter"/>
</dbReference>
<feature type="active site" description="Proton acceptor" evidence="2">
    <location>
        <position position="181"/>
    </location>
</feature>
<protein>
    <submittedName>
        <fullName evidence="5">DegT/DnrJ/EryC1/StrS family aminotransferase</fullName>
    </submittedName>
</protein>
<name>A0A5A9G0G7_AZOLI</name>
<reference evidence="5 6" key="1">
    <citation type="submission" date="2019-08" db="EMBL/GenBank/DDBJ databases">
        <authorList>
            <person name="Grouzdev D."/>
            <person name="Tikhonova E."/>
            <person name="Kravchenko I."/>
        </authorList>
    </citation>
    <scope>NUCLEOTIDE SEQUENCE [LARGE SCALE GENOMIC DNA]</scope>
    <source>
        <strain evidence="5 6">59b</strain>
    </source>
</reference>
<evidence type="ECO:0000313" key="5">
    <source>
        <dbReference type="EMBL" id="KAA0587184.1"/>
    </source>
</evidence>
<dbReference type="AlphaFoldDB" id="A0A5A9G0G7"/>
<dbReference type="Gene3D" id="3.40.640.10">
    <property type="entry name" value="Type I PLP-dependent aspartate aminotransferase-like (Major domain)"/>
    <property type="match status" value="1"/>
</dbReference>
<dbReference type="RefSeq" id="WP_149235537.1">
    <property type="nucleotide sequence ID" value="NZ_JALJXJ010000025.1"/>
</dbReference>
<feature type="modified residue" description="N6-(pyridoxal phosphate)lysine" evidence="3">
    <location>
        <position position="181"/>
    </location>
</feature>
<evidence type="ECO:0000313" key="6">
    <source>
        <dbReference type="Proteomes" id="UP000324927"/>
    </source>
</evidence>
<dbReference type="InterPro" id="IPR015421">
    <property type="entry name" value="PyrdxlP-dep_Trfase_major"/>
</dbReference>
<organism evidence="5 6">
    <name type="scientific">Azospirillum lipoferum</name>
    <dbReference type="NCBI Taxonomy" id="193"/>
    <lineage>
        <taxon>Bacteria</taxon>
        <taxon>Pseudomonadati</taxon>
        <taxon>Pseudomonadota</taxon>
        <taxon>Alphaproteobacteria</taxon>
        <taxon>Rhodospirillales</taxon>
        <taxon>Azospirillaceae</taxon>
        <taxon>Azospirillum</taxon>
    </lineage>
</organism>
<evidence type="ECO:0000256" key="2">
    <source>
        <dbReference type="PIRSR" id="PIRSR000390-1"/>
    </source>
</evidence>
<dbReference type="SUPFAM" id="SSF53383">
    <property type="entry name" value="PLP-dependent transferases"/>
    <property type="match status" value="1"/>
</dbReference>
<dbReference type="PANTHER" id="PTHR30244:SF34">
    <property type="entry name" value="DTDP-4-AMINO-4,6-DIDEOXYGALACTOSE TRANSAMINASE"/>
    <property type="match status" value="1"/>
</dbReference>
<proteinExistence type="inferred from homology"/>
<dbReference type="Gene3D" id="3.90.1150.10">
    <property type="entry name" value="Aspartate Aminotransferase, domain 1"/>
    <property type="match status" value="1"/>
</dbReference>
<keyword evidence="5" id="KW-0032">Aminotransferase</keyword>
<dbReference type="CDD" id="cd00616">
    <property type="entry name" value="AHBA_syn"/>
    <property type="match status" value="1"/>
</dbReference>
<evidence type="ECO:0000256" key="4">
    <source>
        <dbReference type="RuleBase" id="RU004508"/>
    </source>
</evidence>
<dbReference type="OrthoDB" id="7260855at2"/>
<evidence type="ECO:0000256" key="1">
    <source>
        <dbReference type="ARBA" id="ARBA00037999"/>
    </source>
</evidence>
<dbReference type="InterPro" id="IPR015424">
    <property type="entry name" value="PyrdxlP-dep_Trfase"/>
</dbReference>
<keyword evidence="5" id="KW-0808">Transferase</keyword>
<dbReference type="EMBL" id="VTTN01000030">
    <property type="protein sequence ID" value="KAA0587184.1"/>
    <property type="molecule type" value="Genomic_DNA"/>
</dbReference>